<dbReference type="SUPFAM" id="SSF56112">
    <property type="entry name" value="Protein kinase-like (PK-like)"/>
    <property type="match status" value="1"/>
</dbReference>
<keyword evidence="4" id="KW-1185">Reference proteome</keyword>
<dbReference type="GO" id="GO:0005524">
    <property type="term" value="F:ATP binding"/>
    <property type="evidence" value="ECO:0007669"/>
    <property type="project" value="InterPro"/>
</dbReference>
<evidence type="ECO:0000256" key="1">
    <source>
        <dbReference type="SAM" id="Phobius"/>
    </source>
</evidence>
<sequence length="366" mass="42981">MDEFGYSIEVKLSDEEVARYLAHKRRWCDLQPLIESRGYRLPKEYHPDRATGWEKPPPGSLEDPHYPHLLQGTRISDNRPVMLKFSRTDLWEATIFEHLSSIPDEDNHTIPLYDVITPPAPPDSVEQWCIVVTPRLTDCRNRHIDSLRDFVNFLSQVLEGICFMHRYNIAHTDVARTNIVWDARHNMPDPSDPKGKARKKEPAQKKYYFIDFGLACSYSSFEERGLVRGVCGQHRNIPELSEDVPYDPFPLDIRQLGEMLKRDYTEVYLGLDFLYPWMSRLRDDDPTKRPTSPEALAEFQMLVSALPEEKLRARLIGRNEWPNGQRILFVVIFVWLTVNGTLLWWNWDRFQLPLTELEQQRARNTT</sequence>
<evidence type="ECO:0000259" key="2">
    <source>
        <dbReference type="PROSITE" id="PS50011"/>
    </source>
</evidence>
<dbReference type="AlphaFoldDB" id="A0AAD6U9B6"/>
<reference evidence="3" key="1">
    <citation type="submission" date="2023-03" db="EMBL/GenBank/DDBJ databases">
        <title>Massive genome expansion in bonnet fungi (Mycena s.s.) driven by repeated elements and novel gene families across ecological guilds.</title>
        <authorList>
            <consortium name="Lawrence Berkeley National Laboratory"/>
            <person name="Harder C.B."/>
            <person name="Miyauchi S."/>
            <person name="Viragh M."/>
            <person name="Kuo A."/>
            <person name="Thoen E."/>
            <person name="Andreopoulos B."/>
            <person name="Lu D."/>
            <person name="Skrede I."/>
            <person name="Drula E."/>
            <person name="Henrissat B."/>
            <person name="Morin E."/>
            <person name="Kohler A."/>
            <person name="Barry K."/>
            <person name="LaButti K."/>
            <person name="Morin E."/>
            <person name="Salamov A."/>
            <person name="Lipzen A."/>
            <person name="Mereny Z."/>
            <person name="Hegedus B."/>
            <person name="Baldrian P."/>
            <person name="Stursova M."/>
            <person name="Weitz H."/>
            <person name="Taylor A."/>
            <person name="Grigoriev I.V."/>
            <person name="Nagy L.G."/>
            <person name="Martin F."/>
            <person name="Kauserud H."/>
        </authorList>
    </citation>
    <scope>NUCLEOTIDE SEQUENCE</scope>
    <source>
        <strain evidence="3">CBHHK173m</strain>
    </source>
</reference>
<feature type="domain" description="Protein kinase" evidence="2">
    <location>
        <begin position="1"/>
        <end position="322"/>
    </location>
</feature>
<dbReference type="GO" id="GO:0004672">
    <property type="term" value="F:protein kinase activity"/>
    <property type="evidence" value="ECO:0007669"/>
    <property type="project" value="InterPro"/>
</dbReference>
<dbReference type="PROSITE" id="PS50011">
    <property type="entry name" value="PROTEIN_KINASE_DOM"/>
    <property type="match status" value="1"/>
</dbReference>
<feature type="transmembrane region" description="Helical" evidence="1">
    <location>
        <begin position="327"/>
        <end position="347"/>
    </location>
</feature>
<dbReference type="Gene3D" id="1.10.510.10">
    <property type="entry name" value="Transferase(Phosphotransferase) domain 1"/>
    <property type="match status" value="1"/>
</dbReference>
<organism evidence="3 4">
    <name type="scientific">Mycena belliarum</name>
    <dbReference type="NCBI Taxonomy" id="1033014"/>
    <lineage>
        <taxon>Eukaryota</taxon>
        <taxon>Fungi</taxon>
        <taxon>Dikarya</taxon>
        <taxon>Basidiomycota</taxon>
        <taxon>Agaricomycotina</taxon>
        <taxon>Agaricomycetes</taxon>
        <taxon>Agaricomycetidae</taxon>
        <taxon>Agaricales</taxon>
        <taxon>Marasmiineae</taxon>
        <taxon>Mycenaceae</taxon>
        <taxon>Mycena</taxon>
    </lineage>
</organism>
<dbReference type="InterPro" id="IPR011009">
    <property type="entry name" value="Kinase-like_dom_sf"/>
</dbReference>
<protein>
    <recommendedName>
        <fullName evidence="2">Protein kinase domain-containing protein</fullName>
    </recommendedName>
</protein>
<dbReference type="InterPro" id="IPR000719">
    <property type="entry name" value="Prot_kinase_dom"/>
</dbReference>
<dbReference type="Proteomes" id="UP001222325">
    <property type="component" value="Unassembled WGS sequence"/>
</dbReference>
<evidence type="ECO:0000313" key="4">
    <source>
        <dbReference type="Proteomes" id="UP001222325"/>
    </source>
</evidence>
<dbReference type="EMBL" id="JARJCN010000013">
    <property type="protein sequence ID" value="KAJ7095127.1"/>
    <property type="molecule type" value="Genomic_DNA"/>
</dbReference>
<evidence type="ECO:0000313" key="3">
    <source>
        <dbReference type="EMBL" id="KAJ7095127.1"/>
    </source>
</evidence>
<keyword evidence="1" id="KW-0812">Transmembrane</keyword>
<dbReference type="SMART" id="SM00220">
    <property type="entry name" value="S_TKc"/>
    <property type="match status" value="1"/>
</dbReference>
<keyword evidence="1" id="KW-0472">Membrane</keyword>
<comment type="caution">
    <text evidence="3">The sequence shown here is derived from an EMBL/GenBank/DDBJ whole genome shotgun (WGS) entry which is preliminary data.</text>
</comment>
<name>A0AAD6U9B6_9AGAR</name>
<keyword evidence="1" id="KW-1133">Transmembrane helix</keyword>
<gene>
    <name evidence="3" type="ORF">B0H15DRAFT_775593</name>
</gene>
<accession>A0AAD6U9B6</accession>
<proteinExistence type="predicted"/>